<reference evidence="1 2" key="1">
    <citation type="journal article" date="2022" name="Plant J.">
        <title>Chromosome-level genome of Camellia lanceoleosa provides a valuable resource for understanding genome evolution and self-incompatibility.</title>
        <authorList>
            <person name="Gong W."/>
            <person name="Xiao S."/>
            <person name="Wang L."/>
            <person name="Liao Z."/>
            <person name="Chang Y."/>
            <person name="Mo W."/>
            <person name="Hu G."/>
            <person name="Li W."/>
            <person name="Zhao G."/>
            <person name="Zhu H."/>
            <person name="Hu X."/>
            <person name="Ji K."/>
            <person name="Xiang X."/>
            <person name="Song Q."/>
            <person name="Yuan D."/>
            <person name="Jin S."/>
            <person name="Zhang L."/>
        </authorList>
    </citation>
    <scope>NUCLEOTIDE SEQUENCE [LARGE SCALE GENOMIC DNA]</scope>
    <source>
        <strain evidence="1">SQ_2022a</strain>
    </source>
</reference>
<comment type="caution">
    <text evidence="1">The sequence shown here is derived from an EMBL/GenBank/DDBJ whole genome shotgun (WGS) entry which is preliminary data.</text>
</comment>
<keyword evidence="2" id="KW-1185">Reference proteome</keyword>
<protein>
    <submittedName>
        <fullName evidence="1">Pentatricopeptide repeat-containing protein</fullName>
    </submittedName>
</protein>
<organism evidence="1 2">
    <name type="scientific">Camellia lanceoleosa</name>
    <dbReference type="NCBI Taxonomy" id="1840588"/>
    <lineage>
        <taxon>Eukaryota</taxon>
        <taxon>Viridiplantae</taxon>
        <taxon>Streptophyta</taxon>
        <taxon>Embryophyta</taxon>
        <taxon>Tracheophyta</taxon>
        <taxon>Spermatophyta</taxon>
        <taxon>Magnoliopsida</taxon>
        <taxon>eudicotyledons</taxon>
        <taxon>Gunneridae</taxon>
        <taxon>Pentapetalae</taxon>
        <taxon>asterids</taxon>
        <taxon>Ericales</taxon>
        <taxon>Theaceae</taxon>
        <taxon>Camellia</taxon>
    </lineage>
</organism>
<dbReference type="EMBL" id="CM045765">
    <property type="protein sequence ID" value="KAI8001526.1"/>
    <property type="molecule type" value="Genomic_DNA"/>
</dbReference>
<name>A0ACC0GPW9_9ERIC</name>
<accession>A0ACC0GPW9</accession>
<dbReference type="Proteomes" id="UP001060215">
    <property type="component" value="Chromosome 8"/>
</dbReference>
<sequence length="474" mass="54186">MKLSRSSSIYSLSKTTYQKVLRDFFSSSSIPNSSSIARSDSLYRRISPLGDPRVSVVPVLDQWVREGRPVDRQHIRFIIKELNHYKRFKHSLEISEWMSDKRYIPLSIADVTTRLNLILRVHGLEQVENYFNNIPQKLKQFEVYTALLNCYAHEKSIDRAESVMQKLRDMGCAKTPLSYNILMNLYYQTGSKEKLDALMYEMEKKGICYDNYTLTIRLSAYAATSDSEGIDNIMTKMESDPRIILDCNTYGVAANGYLKVGLLDKALEMLKKLEGLTTTTKRICVAFNVLLKLYAEAGKKDELYRIWNLYKEKEKIYNKGYISMLSSLLKFNDIEGAEKIFEEWESRGLSYDFRIPNFLIDAYCRNGLLGKAEALLNKGIEKGGNPLVSTWCYLAGGYLEHDQVPKAVEALKKAIVVDSPSSNPNKDALVSCLEYLEGQGDMDRAGEFISLLTIQGIFSAVIHDKLFNYIKDKK</sequence>
<evidence type="ECO:0000313" key="1">
    <source>
        <dbReference type="EMBL" id="KAI8001526.1"/>
    </source>
</evidence>
<gene>
    <name evidence="1" type="ORF">LOK49_LG09G00681</name>
</gene>
<proteinExistence type="predicted"/>
<evidence type="ECO:0000313" key="2">
    <source>
        <dbReference type="Proteomes" id="UP001060215"/>
    </source>
</evidence>